<organism evidence="1 2">
    <name type="scientific">Heliocybe sulcata</name>
    <dbReference type="NCBI Taxonomy" id="5364"/>
    <lineage>
        <taxon>Eukaryota</taxon>
        <taxon>Fungi</taxon>
        <taxon>Dikarya</taxon>
        <taxon>Basidiomycota</taxon>
        <taxon>Agaricomycotina</taxon>
        <taxon>Agaricomycetes</taxon>
        <taxon>Gloeophyllales</taxon>
        <taxon>Gloeophyllaceae</taxon>
        <taxon>Heliocybe</taxon>
    </lineage>
</organism>
<reference evidence="1 2" key="1">
    <citation type="journal article" date="2019" name="Nat. Ecol. Evol.">
        <title>Megaphylogeny resolves global patterns of mushroom evolution.</title>
        <authorList>
            <person name="Varga T."/>
            <person name="Krizsan K."/>
            <person name="Foldi C."/>
            <person name="Dima B."/>
            <person name="Sanchez-Garcia M."/>
            <person name="Sanchez-Ramirez S."/>
            <person name="Szollosi G.J."/>
            <person name="Szarkandi J.G."/>
            <person name="Papp V."/>
            <person name="Albert L."/>
            <person name="Andreopoulos W."/>
            <person name="Angelini C."/>
            <person name="Antonin V."/>
            <person name="Barry K.W."/>
            <person name="Bougher N.L."/>
            <person name="Buchanan P."/>
            <person name="Buyck B."/>
            <person name="Bense V."/>
            <person name="Catcheside P."/>
            <person name="Chovatia M."/>
            <person name="Cooper J."/>
            <person name="Damon W."/>
            <person name="Desjardin D."/>
            <person name="Finy P."/>
            <person name="Geml J."/>
            <person name="Haridas S."/>
            <person name="Hughes K."/>
            <person name="Justo A."/>
            <person name="Karasinski D."/>
            <person name="Kautmanova I."/>
            <person name="Kiss B."/>
            <person name="Kocsube S."/>
            <person name="Kotiranta H."/>
            <person name="LaButti K.M."/>
            <person name="Lechner B.E."/>
            <person name="Liimatainen K."/>
            <person name="Lipzen A."/>
            <person name="Lukacs Z."/>
            <person name="Mihaltcheva S."/>
            <person name="Morgado L.N."/>
            <person name="Niskanen T."/>
            <person name="Noordeloos M.E."/>
            <person name="Ohm R.A."/>
            <person name="Ortiz-Santana B."/>
            <person name="Ovrebo C."/>
            <person name="Racz N."/>
            <person name="Riley R."/>
            <person name="Savchenko A."/>
            <person name="Shiryaev A."/>
            <person name="Soop K."/>
            <person name="Spirin V."/>
            <person name="Szebenyi C."/>
            <person name="Tomsovsky M."/>
            <person name="Tulloss R.E."/>
            <person name="Uehling J."/>
            <person name="Grigoriev I.V."/>
            <person name="Vagvolgyi C."/>
            <person name="Papp T."/>
            <person name="Martin F.M."/>
            <person name="Miettinen O."/>
            <person name="Hibbett D.S."/>
            <person name="Nagy L.G."/>
        </authorList>
    </citation>
    <scope>NUCLEOTIDE SEQUENCE [LARGE SCALE GENOMIC DNA]</scope>
    <source>
        <strain evidence="1 2">OMC1185</strain>
    </source>
</reference>
<evidence type="ECO:0000313" key="2">
    <source>
        <dbReference type="Proteomes" id="UP000305948"/>
    </source>
</evidence>
<dbReference type="EMBL" id="ML213513">
    <property type="protein sequence ID" value="TFK50421.1"/>
    <property type="molecule type" value="Genomic_DNA"/>
</dbReference>
<proteinExistence type="predicted"/>
<keyword evidence="2" id="KW-1185">Reference proteome</keyword>
<gene>
    <name evidence="1" type="ORF">OE88DRAFT_252983</name>
</gene>
<sequence>MLRAAGHVCLGRRGKCLARGTHDDASSKHPRLSRRGVSETLKFLWHYGPYHICLRSCCILVDVCLRVLLRPLVPVPQRIDAVDCEVIIIRGFIIAGRLPSCYMHVSCSPMAYSCAEYTFQGDVVLDSVLAMLVPLCGIICRRICFLKQACSCPIVLFYRAYMPFTLRLGSFGIGVLDLLIDGLTRGHLRS</sequence>
<dbReference type="Proteomes" id="UP000305948">
    <property type="component" value="Unassembled WGS sequence"/>
</dbReference>
<name>A0A5C3N9B5_9AGAM</name>
<dbReference type="AlphaFoldDB" id="A0A5C3N9B5"/>
<evidence type="ECO:0000313" key="1">
    <source>
        <dbReference type="EMBL" id="TFK50421.1"/>
    </source>
</evidence>
<protein>
    <submittedName>
        <fullName evidence="1">Uncharacterized protein</fullName>
    </submittedName>
</protein>
<accession>A0A5C3N9B5</accession>